<dbReference type="EMBL" id="JAJGNP010000021">
    <property type="protein sequence ID" value="MCC4234517.1"/>
    <property type="molecule type" value="Genomic_DNA"/>
</dbReference>
<keyword evidence="2" id="KW-1185">Reference proteome</keyword>
<organism evidence="1 2">
    <name type="scientific">Sphingobium soli</name>
    <dbReference type="NCBI Taxonomy" id="1591116"/>
    <lineage>
        <taxon>Bacteria</taxon>
        <taxon>Pseudomonadati</taxon>
        <taxon>Pseudomonadota</taxon>
        <taxon>Alphaproteobacteria</taxon>
        <taxon>Sphingomonadales</taxon>
        <taxon>Sphingomonadaceae</taxon>
        <taxon>Sphingobium</taxon>
    </lineage>
</organism>
<sequence>MLQLRTEFPMPGAIALFEGLRWRIFQHIGDQAIITREGPAFGLTRRAPIDELVDPVEADHNALLPYTDMSAATARIALFAAKLLRDCNEVALRDLGTQLAMAAEQGRVPRYTDNSHLVRVMRRLGWRKDGYAGAGYDRSPRYVRVSTAARAA</sequence>
<protein>
    <recommendedName>
        <fullName evidence="3">DUF2285 domain-containing protein</fullName>
    </recommendedName>
</protein>
<proteinExistence type="predicted"/>
<gene>
    <name evidence="1" type="ORF">LL253_17740</name>
</gene>
<evidence type="ECO:0000313" key="1">
    <source>
        <dbReference type="EMBL" id="MCC4234517.1"/>
    </source>
</evidence>
<dbReference type="Proteomes" id="UP001198830">
    <property type="component" value="Unassembled WGS sequence"/>
</dbReference>
<accession>A0ABS8H7M2</accession>
<evidence type="ECO:0000313" key="2">
    <source>
        <dbReference type="Proteomes" id="UP001198830"/>
    </source>
</evidence>
<dbReference type="RefSeq" id="WP_228228008.1">
    <property type="nucleotide sequence ID" value="NZ_JAJGNP010000021.1"/>
</dbReference>
<reference evidence="1 2" key="1">
    <citation type="submission" date="2021-10" db="EMBL/GenBank/DDBJ databases">
        <title>The diversity and Nitrogen Metabolism of Culturable Nitrate-Utilizing Bacteria Within the Oxygen Minimum Zone of the Changjiang (Yangtze River)Estuary.</title>
        <authorList>
            <person name="Zhang D."/>
            <person name="Zheng J."/>
            <person name="Liu S."/>
            <person name="He W."/>
        </authorList>
    </citation>
    <scope>NUCLEOTIDE SEQUENCE [LARGE SCALE GENOMIC DNA]</scope>
    <source>
        <strain evidence="1 2">FXH275-2</strain>
    </source>
</reference>
<comment type="caution">
    <text evidence="1">The sequence shown here is derived from an EMBL/GenBank/DDBJ whole genome shotgun (WGS) entry which is preliminary data.</text>
</comment>
<name>A0ABS8H7M2_9SPHN</name>
<evidence type="ECO:0008006" key="3">
    <source>
        <dbReference type="Google" id="ProtNLM"/>
    </source>
</evidence>